<dbReference type="Pfam" id="PF17919">
    <property type="entry name" value="RT_RNaseH_2"/>
    <property type="match status" value="1"/>
</dbReference>
<evidence type="ECO:0000313" key="5">
    <source>
        <dbReference type="Proteomes" id="UP001231189"/>
    </source>
</evidence>
<feature type="compositionally biased region" description="Low complexity" evidence="2">
    <location>
        <begin position="489"/>
        <end position="502"/>
    </location>
</feature>
<keyword evidence="5" id="KW-1185">Reference proteome</keyword>
<comment type="caution">
    <text evidence="4">The sequence shown here is derived from an EMBL/GenBank/DDBJ whole genome shotgun (WGS) entry which is preliminary data.</text>
</comment>
<evidence type="ECO:0000313" key="4">
    <source>
        <dbReference type="EMBL" id="KAK1649007.1"/>
    </source>
</evidence>
<sequence length="709" mass="79274">MWRKMWSSTPTYGSASIAHMTDIEELYTDYGSASIANMDDMVEHHLEDAIDELYIDTCSTSMDDMVEHHHDDDIYPTIVPNMFGLDTLLRAPQGATMRVLMHTIIDITDIISSIKSAPNMSHHLGMARTVIDSHHLMIVVDHHLLMVYIDIRPHMIFDDTTQDLVMRQEDESLDMKTFLIGRLLPLVPPPQWPLPRHMPMDSDATSASNKATLHGNVPISYVSAKKVYFDELNAQVSKMPPLEDDLGGEGVEHGEHGIIPSPTEEHGVEHGEHGILPSPTEAHGVAMVEHGNFPSTKEAHGDEKVEPTPICLIDELVPIPCEHASHLAHLRESDSELSDFHPICEFECFQLEEMSETPSSMDVEAPRMEKNMYMVQQDHITPCFDDDDDVNHVEHTTTTIPTSLEPDYQGADVDKDQERRNPHGAWKKEEEEGKKRRRKRKKRREEQAGQPRGRSDRATDRAHPGDNRASYRKPTGRRSATFPVGDRSTGPTTGPAGARPGTESATVDKMTNAEMHAHFTHLLGGLATDVDGRLGDVDAKLTDALDKIDGLEEAFNSKLDAKFQELLTRLPQPRDNGIEVDPAKIEAIESWPQPKTVTQVRSFLGLAGFYRRFVKDFGSIAALLNELTKKDVPFVWGDAQQEAFMILKDKLTHAPLLQLPDFNKTFELECDASGIGLGGVLLQEGKPIAYFSEKLSGPSLNYSTYDKEL</sequence>
<dbReference type="InterPro" id="IPR043128">
    <property type="entry name" value="Rev_trsase/Diguanyl_cyclase"/>
</dbReference>
<name>A0AAD8WCG5_LOLMU</name>
<dbReference type="SUPFAM" id="SSF56672">
    <property type="entry name" value="DNA/RNA polymerases"/>
    <property type="match status" value="1"/>
</dbReference>
<evidence type="ECO:0000259" key="3">
    <source>
        <dbReference type="Pfam" id="PF17919"/>
    </source>
</evidence>
<dbReference type="PANTHER" id="PTHR37984">
    <property type="entry name" value="PROTEIN CBG26694"/>
    <property type="match status" value="1"/>
</dbReference>
<reference evidence="4" key="1">
    <citation type="submission" date="2023-07" db="EMBL/GenBank/DDBJ databases">
        <title>A chromosome-level genome assembly of Lolium multiflorum.</title>
        <authorList>
            <person name="Chen Y."/>
            <person name="Copetti D."/>
            <person name="Kolliker R."/>
            <person name="Studer B."/>
        </authorList>
    </citation>
    <scope>NUCLEOTIDE SEQUENCE</scope>
    <source>
        <strain evidence="4">02402/16</strain>
        <tissue evidence="4">Leaf</tissue>
    </source>
</reference>
<keyword evidence="1" id="KW-0511">Multifunctional enzyme</keyword>
<feature type="compositionally biased region" description="Basic and acidic residues" evidence="2">
    <location>
        <begin position="453"/>
        <end position="466"/>
    </location>
</feature>
<dbReference type="InterPro" id="IPR043502">
    <property type="entry name" value="DNA/RNA_pol_sf"/>
</dbReference>
<feature type="compositionally biased region" description="Basic and acidic residues" evidence="2">
    <location>
        <begin position="263"/>
        <end position="273"/>
    </location>
</feature>
<feature type="region of interest" description="Disordered" evidence="2">
    <location>
        <begin position="258"/>
        <end position="279"/>
    </location>
</feature>
<proteinExistence type="predicted"/>
<dbReference type="Proteomes" id="UP001231189">
    <property type="component" value="Unassembled WGS sequence"/>
</dbReference>
<dbReference type="FunFam" id="3.30.70.270:FF:000020">
    <property type="entry name" value="Transposon Tf2-6 polyprotein-like Protein"/>
    <property type="match status" value="1"/>
</dbReference>
<dbReference type="AlphaFoldDB" id="A0AAD8WCG5"/>
<protein>
    <recommendedName>
        <fullName evidence="3">Reverse transcriptase/retrotransposon-derived protein RNase H-like domain-containing protein</fullName>
    </recommendedName>
</protein>
<gene>
    <name evidence="4" type="ORF">QYE76_066812</name>
</gene>
<dbReference type="InterPro" id="IPR041577">
    <property type="entry name" value="RT_RNaseH_2"/>
</dbReference>
<evidence type="ECO:0000256" key="1">
    <source>
        <dbReference type="ARBA" id="ARBA00023268"/>
    </source>
</evidence>
<feature type="region of interest" description="Disordered" evidence="2">
    <location>
        <begin position="397"/>
        <end position="504"/>
    </location>
</feature>
<dbReference type="Gene3D" id="3.30.70.270">
    <property type="match status" value="1"/>
</dbReference>
<accession>A0AAD8WCG5</accession>
<evidence type="ECO:0000256" key="2">
    <source>
        <dbReference type="SAM" id="MobiDB-lite"/>
    </source>
</evidence>
<organism evidence="4 5">
    <name type="scientific">Lolium multiflorum</name>
    <name type="common">Italian ryegrass</name>
    <name type="synonym">Lolium perenne subsp. multiflorum</name>
    <dbReference type="NCBI Taxonomy" id="4521"/>
    <lineage>
        <taxon>Eukaryota</taxon>
        <taxon>Viridiplantae</taxon>
        <taxon>Streptophyta</taxon>
        <taxon>Embryophyta</taxon>
        <taxon>Tracheophyta</taxon>
        <taxon>Spermatophyta</taxon>
        <taxon>Magnoliopsida</taxon>
        <taxon>Liliopsida</taxon>
        <taxon>Poales</taxon>
        <taxon>Poaceae</taxon>
        <taxon>BOP clade</taxon>
        <taxon>Pooideae</taxon>
        <taxon>Poodae</taxon>
        <taxon>Poeae</taxon>
        <taxon>Poeae Chloroplast Group 2 (Poeae type)</taxon>
        <taxon>Loliodinae</taxon>
        <taxon>Loliinae</taxon>
        <taxon>Lolium</taxon>
    </lineage>
</organism>
<dbReference type="GO" id="GO:0003824">
    <property type="term" value="F:catalytic activity"/>
    <property type="evidence" value="ECO:0007669"/>
    <property type="project" value="UniProtKB-KW"/>
</dbReference>
<dbReference type="InterPro" id="IPR050951">
    <property type="entry name" value="Retrovirus_Pol_polyprotein"/>
</dbReference>
<dbReference type="PANTHER" id="PTHR37984:SF5">
    <property type="entry name" value="PROTEIN NYNRIN-LIKE"/>
    <property type="match status" value="1"/>
</dbReference>
<feature type="compositionally biased region" description="Basic and acidic residues" evidence="2">
    <location>
        <begin position="412"/>
        <end position="434"/>
    </location>
</feature>
<dbReference type="EMBL" id="JAUUTY010000004">
    <property type="protein sequence ID" value="KAK1649007.1"/>
    <property type="molecule type" value="Genomic_DNA"/>
</dbReference>
<feature type="domain" description="Reverse transcriptase/retrotransposon-derived protein RNase H-like" evidence="3">
    <location>
        <begin position="636"/>
        <end position="709"/>
    </location>
</feature>